<accession>A0A1M6A8K0</accession>
<protein>
    <submittedName>
        <fullName evidence="1">Uncharacterized protein</fullName>
    </submittedName>
</protein>
<dbReference type="STRING" id="797419.SAMN05216556_102110"/>
<dbReference type="AlphaFoldDB" id="A0A1M6A8K0"/>
<keyword evidence="2" id="KW-1185">Reference proteome</keyword>
<proteinExistence type="predicted"/>
<name>A0A1M6A8K0_9FLAO</name>
<organism evidence="1 2">
    <name type="scientific">Aequorivita viscosa</name>
    <dbReference type="NCBI Taxonomy" id="797419"/>
    <lineage>
        <taxon>Bacteria</taxon>
        <taxon>Pseudomonadati</taxon>
        <taxon>Bacteroidota</taxon>
        <taxon>Flavobacteriia</taxon>
        <taxon>Flavobacteriales</taxon>
        <taxon>Flavobacteriaceae</taxon>
        <taxon>Aequorivita</taxon>
    </lineage>
</organism>
<dbReference type="EMBL" id="FQYV01000001">
    <property type="protein sequence ID" value="SHI32777.1"/>
    <property type="molecule type" value="Genomic_DNA"/>
</dbReference>
<evidence type="ECO:0000313" key="1">
    <source>
        <dbReference type="EMBL" id="SHI32777.1"/>
    </source>
</evidence>
<dbReference type="Proteomes" id="UP000184172">
    <property type="component" value="Unassembled WGS sequence"/>
</dbReference>
<gene>
    <name evidence="1" type="ORF">SAMN04487908_101109</name>
</gene>
<sequence>MEGKHKFTQPIVNSMKTLHKGEISFSENYKSWLVKTYVSWNKTYIKISLDSRKLDLETDFPNCSLTKGNFLTFLSRSNTYSFSGNKSKYSELLLESIEVQHLMRSGNPVIKLEHKSIIFKGLLRKKDFLSLSNVFKLFTMVIDKIEREQRIGVT</sequence>
<reference evidence="2" key="1">
    <citation type="submission" date="2016-11" db="EMBL/GenBank/DDBJ databases">
        <authorList>
            <person name="Varghese N."/>
            <person name="Submissions S."/>
        </authorList>
    </citation>
    <scope>NUCLEOTIDE SEQUENCE [LARGE SCALE GENOMIC DNA]</scope>
    <source>
        <strain evidence="2">DSM 26349</strain>
    </source>
</reference>
<evidence type="ECO:0000313" key="2">
    <source>
        <dbReference type="Proteomes" id="UP000184172"/>
    </source>
</evidence>